<dbReference type="Proteomes" id="UP000183275">
    <property type="component" value="Unassembled WGS sequence"/>
</dbReference>
<reference evidence="3" key="1">
    <citation type="submission" date="2016-10" db="EMBL/GenBank/DDBJ databases">
        <authorList>
            <person name="Varghese N."/>
        </authorList>
    </citation>
    <scope>NUCLEOTIDE SEQUENCE [LARGE SCALE GENOMIC DNA]</scope>
    <source>
        <strain evidence="3">CGMCC 1.12284</strain>
    </source>
</reference>
<feature type="region of interest" description="Disordered" evidence="1">
    <location>
        <begin position="1486"/>
        <end position="1506"/>
    </location>
</feature>
<name>A0A1I0PU71_9EURY</name>
<accession>A0A1I0PU71</accession>
<feature type="region of interest" description="Disordered" evidence="1">
    <location>
        <begin position="329"/>
        <end position="348"/>
    </location>
</feature>
<feature type="region of interest" description="Disordered" evidence="1">
    <location>
        <begin position="268"/>
        <end position="298"/>
    </location>
</feature>
<gene>
    <name evidence="2" type="ORF">SAMN05216285_2962</name>
</gene>
<keyword evidence="3" id="KW-1185">Reference proteome</keyword>
<dbReference type="EMBL" id="FOIS01000003">
    <property type="protein sequence ID" value="SEW17992.1"/>
    <property type="molecule type" value="Genomic_DNA"/>
</dbReference>
<dbReference type="eggNOG" id="arCOG07786">
    <property type="taxonomic scope" value="Archaea"/>
</dbReference>
<proteinExistence type="predicted"/>
<dbReference type="eggNOG" id="arCOG06276">
    <property type="taxonomic scope" value="Archaea"/>
</dbReference>
<dbReference type="eggNOG" id="arCOG01445">
    <property type="taxonomic scope" value="Archaea"/>
</dbReference>
<feature type="region of interest" description="Disordered" evidence="1">
    <location>
        <begin position="18"/>
        <end position="68"/>
    </location>
</feature>
<evidence type="ECO:0000313" key="2">
    <source>
        <dbReference type="EMBL" id="SEW17992.1"/>
    </source>
</evidence>
<feature type="compositionally biased region" description="Basic and acidic residues" evidence="1">
    <location>
        <begin position="268"/>
        <end position="286"/>
    </location>
</feature>
<feature type="compositionally biased region" description="Polar residues" evidence="1">
    <location>
        <begin position="54"/>
        <end position="67"/>
    </location>
</feature>
<evidence type="ECO:0000313" key="3">
    <source>
        <dbReference type="Proteomes" id="UP000183275"/>
    </source>
</evidence>
<sequence>MTGVPPGRQCTLPRCEREAVDPTRAGSLCAQHFPADSDDDTESASKEDEVGDQSPGTEANESGSQNEVWDGADFTVPEANVWPPAWEKRGFWMARRDKMPWAPWNGSWKWSNTENWADKATVDEWVESDPRVDGHVAILEREDNPYTDDPDPFAFIDGDDVRCPESGEVHPQFVAVLERLGITYADISTSGSGVHALYVGKLPSGYKQAKFAIDDEPWGANDDIPEIEIYDGKRVCVVTGEHVPGTPLEINPWDGEELKALLKEYVPEADKHDPEGHDTDRERPELDDYEPSATGDETTDDIRDVFYAIEQLLPCDLPLRTRQVGTDATGWEKWDPSSYRPSSGGDSLHRPPGEPVFHDHKTGHAFSLLSLFAAEQGIILKPWHPLEGAEFRETVTKAHEAGAPIPKYVEGEDDGKDDPRDLLDQAVVIDPDDAVRAARAVQPSDLEKPVETLEDVGDVALAVATTEEIVTSPEEGATYQEYTRGYELAREKHGAPLPKYLDETALTNNTSYVFGAVSQLKPEHVLERAKSTVTVENPNGTATAKVDPVWEDSDSGERVLAGYGRGFWCVEHEVSFSPLEFVALENGLLDGEGERLRGESFKRAYALAREDYGAPLPEWRATLLEHVAVLPPAARVLDDASAEVGVETLNEARDRVEELLRNAGTVRDRAQLVTTLPALGKTYSTIKAAEENPTTYLAGRNELKEQAVEYARETGVSFAHLPVLTENRVDDAALLEAIRAVREQGKTLLEDRDALLDTIEAPLDPESDEKEAGEDVALERGSCPTANGEYGDAWRLVVQTARALGHTPAEIHIRANALFGEELPCQESGDCEYSRAWERLTDPDAPIDLLIGGHGHAHVESARTWYGRNENGDRITQPRAVVIDEFPGLKYANSYGEDWRDHATWLASCLTDDVGDVESLLDADLADDSWVSAWLDGEASDLPQIHSIAARLRAAAAAITAINTAEDAFEDFHDLCEDMNALQGLQTALLDLTEIPPCLPVDALANARDAVEAAKDRAEEATNTVYGERQAAERLGADPSEVYGILNDVEDCIIDRLASALESTTEASFTEGRAGDDLPGYETIDIDLVPEELDAELPIAGDLEELVQAATGAARERRDATSLVEAAATALEGGREGCRELAVFSEDGYAHPCAWLLFAGAIGDGTDITTTEYSFDREAGTNLKRVTHAGATILVDRNLHGVIVHNPPEFVARDGKKCPLIGLDATARPRLWRLAIGRDAERRDVHSTATERRQFLEQTMNTRVVQTSRNINTYGGDLDGNNFGGPLAILDTAREKYGEDPAVITTKKVREYLGDDIEKRTSAVDHYLNVTGSDALGERNVGAILGVQHFGDQVVEKWAALAGEEIERTGRGNTLDYGGEIANDYCDHMLKDQTMQATLRFGRSDEPTVVFAHTSALRDDLPVVAEAPVVSAHSKATLAVTEAARKLGHGRFTSSDVYERLEGDYTQRTVRNVLANLTDLGYLKRDEGKPGTANAHKLTEDPDTGEAELPELDLEIAEKAEKSRINANYTWNFRVAWRGGVPDRTIAPGTSVIRSSDVPGEPPNSVSSG</sequence>
<protein>
    <submittedName>
        <fullName evidence="2">Uncharacterized protein</fullName>
    </submittedName>
</protein>
<evidence type="ECO:0000256" key="1">
    <source>
        <dbReference type="SAM" id="MobiDB-lite"/>
    </source>
</evidence>
<organism evidence="2 3">
    <name type="scientific">Natrinema salifodinae</name>
    <dbReference type="NCBI Taxonomy" id="1202768"/>
    <lineage>
        <taxon>Archaea</taxon>
        <taxon>Methanobacteriati</taxon>
        <taxon>Methanobacteriota</taxon>
        <taxon>Stenosarchaea group</taxon>
        <taxon>Halobacteria</taxon>
        <taxon>Halobacteriales</taxon>
        <taxon>Natrialbaceae</taxon>
        <taxon>Natrinema</taxon>
    </lineage>
</organism>
<dbReference type="RefSeq" id="WP_177179247.1">
    <property type="nucleotide sequence ID" value="NZ_FOIS01000003.1"/>
</dbReference>
<dbReference type="OrthoDB" id="242746at2157"/>
<feature type="region of interest" description="Disordered" evidence="1">
    <location>
        <begin position="1547"/>
        <end position="1569"/>
    </location>
</feature>